<organism evidence="3 4">
    <name type="scientific">Methanosarcina acetivorans (strain ATCC 35395 / DSM 2834 / JCM 12185 / C2A)</name>
    <dbReference type="NCBI Taxonomy" id="188937"/>
    <lineage>
        <taxon>Archaea</taxon>
        <taxon>Methanobacteriati</taxon>
        <taxon>Methanobacteriota</taxon>
        <taxon>Stenosarchaea group</taxon>
        <taxon>Methanomicrobia</taxon>
        <taxon>Methanosarcinales</taxon>
        <taxon>Methanosarcinaceae</taxon>
        <taxon>Methanosarcina</taxon>
    </lineage>
</organism>
<keyword evidence="4" id="KW-1185">Reference proteome</keyword>
<evidence type="ECO:0000256" key="2">
    <source>
        <dbReference type="SAM" id="MobiDB-lite"/>
    </source>
</evidence>
<dbReference type="STRING" id="188937.MA_0158"/>
<dbReference type="AlphaFoldDB" id="Q8TUB5"/>
<keyword evidence="1" id="KW-0175">Coiled coil</keyword>
<sequence length="132" mass="14105">METMPHGDRTGPMGQGPKTGRAMGYCSGSDEPGYKTVTPVGAGRRAGRGMNRKAGCGAGRGLGHRRTPGSGKGGQFASRGEYSGYYYPAPSQTGAESDIDFLEGRIKALKQELDKLTENLKNFQSQENDKKE</sequence>
<dbReference type="KEGG" id="mac:MA_0158"/>
<evidence type="ECO:0000313" key="3">
    <source>
        <dbReference type="EMBL" id="AAM03611.1"/>
    </source>
</evidence>
<proteinExistence type="predicted"/>
<feature type="coiled-coil region" evidence="1">
    <location>
        <begin position="92"/>
        <end position="126"/>
    </location>
</feature>
<evidence type="ECO:0000313" key="4">
    <source>
        <dbReference type="Proteomes" id="UP000002487"/>
    </source>
</evidence>
<accession>Q8TUB5</accession>
<name>Q8TUB5_METAC</name>
<dbReference type="HOGENOM" id="CLU_136587_0_0_2"/>
<feature type="region of interest" description="Disordered" evidence="2">
    <location>
        <begin position="1"/>
        <end position="78"/>
    </location>
</feature>
<reference evidence="3 4" key="1">
    <citation type="journal article" date="2002" name="Genome Res.">
        <title>The genome of Methanosarcina acetivorans reveals extensive metabolic and physiological diversity.</title>
        <authorList>
            <person name="Galagan J.E."/>
            <person name="Nusbaum C."/>
            <person name="Roy A."/>
            <person name="Endrizzi M.G."/>
            <person name="Macdonald P."/>
            <person name="FitzHugh W."/>
            <person name="Calvo S."/>
            <person name="Engels R."/>
            <person name="Smirnov S."/>
            <person name="Atnoor D."/>
            <person name="Brown A."/>
            <person name="Allen N."/>
            <person name="Naylor J."/>
            <person name="Stange-Thomann N."/>
            <person name="DeArellano K."/>
            <person name="Johnson R."/>
            <person name="Linton L."/>
            <person name="McEwan P."/>
            <person name="McKernan K."/>
            <person name="Talamas J."/>
            <person name="Tirrell A."/>
            <person name="Ye W."/>
            <person name="Zimmer A."/>
            <person name="Barber R.D."/>
            <person name="Cann I."/>
            <person name="Graham D.E."/>
            <person name="Grahame D.A."/>
            <person name="Guss A."/>
            <person name="Hedderich R."/>
            <person name="Ingram-Smith C."/>
            <person name="Kuettner C.H."/>
            <person name="Krzycki J.A."/>
            <person name="Leigh J.A."/>
            <person name="Li W."/>
            <person name="Liu J."/>
            <person name="Mukhopadhyay B."/>
            <person name="Reeve J.N."/>
            <person name="Smith K."/>
            <person name="Springer T.A."/>
            <person name="Umayam L.A."/>
            <person name="White O."/>
            <person name="White R.H."/>
            <person name="de Macario E.C."/>
            <person name="Ferry J.G."/>
            <person name="Jarrell K.F."/>
            <person name="Jing H."/>
            <person name="Macario A.J.L."/>
            <person name="Paulsen I."/>
            <person name="Pritchett M."/>
            <person name="Sowers K.R."/>
            <person name="Swanson R.V."/>
            <person name="Zinder S.H."/>
            <person name="Lander E."/>
            <person name="Metcalf W.W."/>
            <person name="Birren B."/>
        </authorList>
    </citation>
    <scope>NUCLEOTIDE SEQUENCE [LARGE SCALE GENOMIC DNA]</scope>
    <source>
        <strain evidence="4">ATCC 35395 / DSM 2834 / JCM 12185 / C2A</strain>
    </source>
</reference>
<dbReference type="EnsemblBacteria" id="AAM03611">
    <property type="protein sequence ID" value="AAM03611"/>
    <property type="gene ID" value="MA_0158"/>
</dbReference>
<gene>
    <name evidence="3" type="ordered locus">MA_0158</name>
</gene>
<dbReference type="Proteomes" id="UP000002487">
    <property type="component" value="Chromosome"/>
</dbReference>
<dbReference type="InterPro" id="IPR035205">
    <property type="entry name" value="DUF5320"/>
</dbReference>
<dbReference type="EMBL" id="AE010299">
    <property type="protein sequence ID" value="AAM03611.1"/>
    <property type="molecule type" value="Genomic_DNA"/>
</dbReference>
<protein>
    <recommendedName>
        <fullName evidence="5">DUF5320 domain-containing protein</fullName>
    </recommendedName>
</protein>
<evidence type="ECO:0000256" key="1">
    <source>
        <dbReference type="SAM" id="Coils"/>
    </source>
</evidence>
<dbReference type="Pfam" id="PF17253">
    <property type="entry name" value="DUF5320"/>
    <property type="match status" value="1"/>
</dbReference>
<dbReference type="InParanoid" id="Q8TUB5"/>
<evidence type="ECO:0008006" key="5">
    <source>
        <dbReference type="Google" id="ProtNLM"/>
    </source>
</evidence>